<dbReference type="GO" id="GO:0016491">
    <property type="term" value="F:oxidoreductase activity"/>
    <property type="evidence" value="ECO:0007669"/>
    <property type="project" value="UniProtKB-KW"/>
</dbReference>
<dbReference type="InterPro" id="IPR005117">
    <property type="entry name" value="NiRdtase/SiRdtase_haem-b_fer"/>
</dbReference>
<evidence type="ECO:0000256" key="4">
    <source>
        <dbReference type="ARBA" id="ARBA00023002"/>
    </source>
</evidence>
<dbReference type="SUPFAM" id="SSF56014">
    <property type="entry name" value="Nitrite and sulphite reductase 4Fe-4S domain-like"/>
    <property type="match status" value="1"/>
</dbReference>
<dbReference type="InterPro" id="IPR051329">
    <property type="entry name" value="NIR_SIR_4Fe-4S"/>
</dbReference>
<gene>
    <name evidence="8" type="ORF">CLV70_116146</name>
</gene>
<dbReference type="AlphaFoldDB" id="A0A2T0RNV2"/>
<dbReference type="InterPro" id="IPR036136">
    <property type="entry name" value="Nit/Sulf_reduc_fer-like_dom_sf"/>
</dbReference>
<evidence type="ECO:0000256" key="3">
    <source>
        <dbReference type="ARBA" id="ARBA00022723"/>
    </source>
</evidence>
<sequence>MPTGPGKVPGPIRSIRAVSSPLARPAAGPAGPPVAARAEADACPGALRLHDAADGPLARIRIPGGRLTGARIAALRGLAREWGDGHAELTSRANLQLRALRGAPPAELAERLAAAGLLPSATHELVRNIAGSPLLGDPAPVTALDAALCADPALAALPGRFLFAIDDGSGDVAFSADVASLPSGAILFAGRDLGLRVPAGAAAGALLTAAHAFLRLAGQDVAAGRRRPWRVRELADGPARMAAETAAALGIAPGEPDPSLRRPPLREPIGIVGSGARVAVGALVPLGRLGDAALRALESAPELVITPWRGVVVPELTPPEARAWVRTLAGAGLDVSPGSRWAGVTACAGRPGCAKSLADVRSDADAATRAGSGLPVHWVGCARGCGSPAGPHVRVEATGSGYAVGTVDRPPGRPVPVGEVAAAVAVLRKG</sequence>
<evidence type="ECO:0000256" key="6">
    <source>
        <dbReference type="ARBA" id="ARBA00023014"/>
    </source>
</evidence>
<name>A0A2T0RNV2_9ACTN</name>
<dbReference type="GO" id="GO:0046872">
    <property type="term" value="F:metal ion binding"/>
    <property type="evidence" value="ECO:0007669"/>
    <property type="project" value="UniProtKB-KW"/>
</dbReference>
<accession>A0A2T0RNV2</accession>
<protein>
    <submittedName>
        <fullName evidence="8">Precorrin-3B synthase</fullName>
    </submittedName>
</protein>
<dbReference type="PANTHER" id="PTHR32439:SF9">
    <property type="entry name" value="BLR3264 PROTEIN"/>
    <property type="match status" value="1"/>
</dbReference>
<feature type="domain" description="Nitrite/Sulfite reductase ferredoxin-like" evidence="7">
    <location>
        <begin position="58"/>
        <end position="114"/>
    </location>
</feature>
<keyword evidence="9" id="KW-1185">Reference proteome</keyword>
<keyword evidence="2" id="KW-0349">Heme</keyword>
<evidence type="ECO:0000313" key="8">
    <source>
        <dbReference type="EMBL" id="PRY22886.1"/>
    </source>
</evidence>
<evidence type="ECO:0000259" key="7">
    <source>
        <dbReference type="Pfam" id="PF03460"/>
    </source>
</evidence>
<comment type="caution">
    <text evidence="8">The sequence shown here is derived from an EMBL/GenBank/DDBJ whole genome shotgun (WGS) entry which is preliminary data.</text>
</comment>
<dbReference type="PANTHER" id="PTHR32439">
    <property type="entry name" value="FERREDOXIN--NITRITE REDUCTASE, CHLOROPLASTIC"/>
    <property type="match status" value="1"/>
</dbReference>
<keyword evidence="5" id="KW-0408">Iron</keyword>
<reference evidence="8 9" key="1">
    <citation type="submission" date="2018-03" db="EMBL/GenBank/DDBJ databases">
        <title>Genomic Encyclopedia of Archaeal and Bacterial Type Strains, Phase II (KMG-II): from individual species to whole genera.</title>
        <authorList>
            <person name="Goeker M."/>
        </authorList>
    </citation>
    <scope>NUCLEOTIDE SEQUENCE [LARGE SCALE GENOMIC DNA]</scope>
    <source>
        <strain evidence="8 9">DSM 45348</strain>
    </source>
</reference>
<keyword evidence="1" id="KW-0004">4Fe-4S</keyword>
<evidence type="ECO:0000313" key="9">
    <source>
        <dbReference type="Proteomes" id="UP000239209"/>
    </source>
</evidence>
<dbReference type="InterPro" id="IPR045854">
    <property type="entry name" value="NO2/SO3_Rdtase_4Fe4S_sf"/>
</dbReference>
<organism evidence="8 9">
    <name type="scientific">Pseudosporangium ferrugineum</name>
    <dbReference type="NCBI Taxonomy" id="439699"/>
    <lineage>
        <taxon>Bacteria</taxon>
        <taxon>Bacillati</taxon>
        <taxon>Actinomycetota</taxon>
        <taxon>Actinomycetes</taxon>
        <taxon>Micromonosporales</taxon>
        <taxon>Micromonosporaceae</taxon>
        <taxon>Pseudosporangium</taxon>
    </lineage>
</organism>
<keyword evidence="3" id="KW-0479">Metal-binding</keyword>
<dbReference type="EMBL" id="PVZG01000016">
    <property type="protein sequence ID" value="PRY22886.1"/>
    <property type="molecule type" value="Genomic_DNA"/>
</dbReference>
<proteinExistence type="predicted"/>
<dbReference type="Proteomes" id="UP000239209">
    <property type="component" value="Unassembled WGS sequence"/>
</dbReference>
<evidence type="ECO:0000256" key="1">
    <source>
        <dbReference type="ARBA" id="ARBA00022485"/>
    </source>
</evidence>
<keyword evidence="4" id="KW-0560">Oxidoreductase</keyword>
<evidence type="ECO:0000256" key="2">
    <source>
        <dbReference type="ARBA" id="ARBA00022617"/>
    </source>
</evidence>
<dbReference type="Gene3D" id="3.30.413.10">
    <property type="entry name" value="Sulfite Reductase Hemoprotein, domain 1"/>
    <property type="match status" value="1"/>
</dbReference>
<dbReference type="GO" id="GO:0051539">
    <property type="term" value="F:4 iron, 4 sulfur cluster binding"/>
    <property type="evidence" value="ECO:0007669"/>
    <property type="project" value="UniProtKB-KW"/>
</dbReference>
<keyword evidence="6" id="KW-0411">Iron-sulfur</keyword>
<dbReference type="Gene3D" id="3.90.480.10">
    <property type="entry name" value="Sulfite Reductase Hemoprotein,Domain 2"/>
    <property type="match status" value="1"/>
</dbReference>
<evidence type="ECO:0000256" key="5">
    <source>
        <dbReference type="ARBA" id="ARBA00023004"/>
    </source>
</evidence>
<dbReference type="SUPFAM" id="SSF55124">
    <property type="entry name" value="Nitrite/Sulfite reductase N-terminal domain-like"/>
    <property type="match status" value="2"/>
</dbReference>
<dbReference type="Pfam" id="PF03460">
    <property type="entry name" value="NIR_SIR_ferr"/>
    <property type="match status" value="1"/>
</dbReference>